<dbReference type="InterPro" id="IPR013099">
    <property type="entry name" value="K_chnl_dom"/>
</dbReference>
<keyword evidence="1" id="KW-1133">Transmembrane helix</keyword>
<keyword evidence="1" id="KW-0812">Transmembrane</keyword>
<evidence type="ECO:0000256" key="1">
    <source>
        <dbReference type="SAM" id="Phobius"/>
    </source>
</evidence>
<dbReference type="Gene3D" id="1.10.287.70">
    <property type="match status" value="1"/>
</dbReference>
<feature type="transmembrane region" description="Helical" evidence="1">
    <location>
        <begin position="117"/>
        <end position="137"/>
    </location>
</feature>
<feature type="domain" description="Potassium channel" evidence="2">
    <location>
        <begin position="201"/>
        <end position="284"/>
    </location>
</feature>
<dbReference type="GO" id="GO:0034220">
    <property type="term" value="P:monoatomic ion transmembrane transport"/>
    <property type="evidence" value="ECO:0007669"/>
    <property type="project" value="UniProtKB-KW"/>
</dbReference>
<keyword evidence="4" id="KW-1185">Reference proteome</keyword>
<feature type="transmembrane region" description="Helical" evidence="1">
    <location>
        <begin position="12"/>
        <end position="36"/>
    </location>
</feature>
<feature type="transmembrane region" description="Helical" evidence="1">
    <location>
        <begin position="194"/>
        <end position="214"/>
    </location>
</feature>
<evidence type="ECO:0000313" key="3">
    <source>
        <dbReference type="EMBL" id="MFC7335465.1"/>
    </source>
</evidence>
<evidence type="ECO:0000313" key="4">
    <source>
        <dbReference type="Proteomes" id="UP001596456"/>
    </source>
</evidence>
<dbReference type="EMBL" id="JBHTCM010000029">
    <property type="protein sequence ID" value="MFC7335465.1"/>
    <property type="molecule type" value="Genomic_DNA"/>
</dbReference>
<feature type="transmembrane region" description="Helical" evidence="1">
    <location>
        <begin position="48"/>
        <end position="68"/>
    </location>
</feature>
<sequence length="294" mass="31776">MAVGFTVGLLSLMLLSVSAVAGWVALGVLVSVSAVVGAFHYLFPGSRFFTIALANFIGIYACIFLFFVELHFALVSQVSLSAGFTLPLLTFLAGAVWQREAIRAVVLEQGPVLRHRLGRAVLWLLPVAGVGVGTFLIPSGMDPDALTLAYLGAMGLISAVVLVAARAIAILLLHTGLLFEEFFEGIARLVEPALAFFTFYSLLVIVFASVYTVIDRFSVQPQFMINGHARDIQFAEALYFSVITLSTVGYGDMLPLSDLIRILVSAEVVCGVLLLLFGFNAIFAYSSEQRRNRP</sequence>
<dbReference type="Proteomes" id="UP001596456">
    <property type="component" value="Unassembled WGS sequence"/>
</dbReference>
<keyword evidence="3" id="KW-0407">Ion channel</keyword>
<feature type="transmembrane region" description="Helical" evidence="1">
    <location>
        <begin position="74"/>
        <end position="97"/>
    </location>
</feature>
<dbReference type="RefSeq" id="WP_377361113.1">
    <property type="nucleotide sequence ID" value="NZ_JBHTCM010000029.1"/>
</dbReference>
<comment type="caution">
    <text evidence="3">The sequence shown here is derived from an EMBL/GenBank/DDBJ whole genome shotgun (WGS) entry which is preliminary data.</text>
</comment>
<proteinExistence type="predicted"/>
<protein>
    <submittedName>
        <fullName evidence="3">Potassium channel family protein</fullName>
    </submittedName>
</protein>
<keyword evidence="1" id="KW-0472">Membrane</keyword>
<organism evidence="3 4">
    <name type="scientific">Rhodocista pekingensis</name>
    <dbReference type="NCBI Taxonomy" id="201185"/>
    <lineage>
        <taxon>Bacteria</taxon>
        <taxon>Pseudomonadati</taxon>
        <taxon>Pseudomonadota</taxon>
        <taxon>Alphaproteobacteria</taxon>
        <taxon>Rhodospirillales</taxon>
        <taxon>Azospirillaceae</taxon>
        <taxon>Rhodocista</taxon>
    </lineage>
</organism>
<dbReference type="SUPFAM" id="SSF81324">
    <property type="entry name" value="Voltage-gated potassium channels"/>
    <property type="match status" value="1"/>
</dbReference>
<keyword evidence="3" id="KW-0406">Ion transport</keyword>
<name>A0ABW2L1H9_9PROT</name>
<keyword evidence="3" id="KW-0813">Transport</keyword>
<feature type="transmembrane region" description="Helical" evidence="1">
    <location>
        <begin position="259"/>
        <end position="285"/>
    </location>
</feature>
<feature type="transmembrane region" description="Helical" evidence="1">
    <location>
        <begin position="149"/>
        <end position="173"/>
    </location>
</feature>
<gene>
    <name evidence="3" type="ORF">ACFQPS_20010</name>
</gene>
<accession>A0ABW2L1H9</accession>
<dbReference type="Pfam" id="PF07885">
    <property type="entry name" value="Ion_trans_2"/>
    <property type="match status" value="1"/>
</dbReference>
<evidence type="ECO:0000259" key="2">
    <source>
        <dbReference type="Pfam" id="PF07885"/>
    </source>
</evidence>
<reference evidence="4" key="1">
    <citation type="journal article" date="2019" name="Int. J. Syst. Evol. Microbiol.">
        <title>The Global Catalogue of Microorganisms (GCM) 10K type strain sequencing project: providing services to taxonomists for standard genome sequencing and annotation.</title>
        <authorList>
            <consortium name="The Broad Institute Genomics Platform"/>
            <consortium name="The Broad Institute Genome Sequencing Center for Infectious Disease"/>
            <person name="Wu L."/>
            <person name="Ma J."/>
        </authorList>
    </citation>
    <scope>NUCLEOTIDE SEQUENCE [LARGE SCALE GENOMIC DNA]</scope>
    <source>
        <strain evidence="4">CGMCC 1.16275</strain>
    </source>
</reference>